<dbReference type="AlphaFoldDB" id="A0A2G8SVK3"/>
<evidence type="ECO:0000313" key="2">
    <source>
        <dbReference type="Proteomes" id="UP000230002"/>
    </source>
</evidence>
<proteinExistence type="predicted"/>
<comment type="caution">
    <text evidence="1">The sequence shown here is derived from an EMBL/GenBank/DDBJ whole genome shotgun (WGS) entry which is preliminary data.</text>
</comment>
<organism evidence="1 2">
    <name type="scientific">Ganoderma sinense ZZ0214-1</name>
    <dbReference type="NCBI Taxonomy" id="1077348"/>
    <lineage>
        <taxon>Eukaryota</taxon>
        <taxon>Fungi</taxon>
        <taxon>Dikarya</taxon>
        <taxon>Basidiomycota</taxon>
        <taxon>Agaricomycotina</taxon>
        <taxon>Agaricomycetes</taxon>
        <taxon>Polyporales</taxon>
        <taxon>Polyporaceae</taxon>
        <taxon>Ganoderma</taxon>
    </lineage>
</organism>
<accession>A0A2G8SVK3</accession>
<keyword evidence="2" id="KW-1185">Reference proteome</keyword>
<reference evidence="1 2" key="1">
    <citation type="journal article" date="2015" name="Sci. Rep.">
        <title>Chromosome-level genome map provides insights into diverse defense mechanisms in the medicinal fungus Ganoderma sinense.</title>
        <authorList>
            <person name="Zhu Y."/>
            <person name="Xu J."/>
            <person name="Sun C."/>
            <person name="Zhou S."/>
            <person name="Xu H."/>
            <person name="Nelson D.R."/>
            <person name="Qian J."/>
            <person name="Song J."/>
            <person name="Luo H."/>
            <person name="Xiang L."/>
            <person name="Li Y."/>
            <person name="Xu Z."/>
            <person name="Ji A."/>
            <person name="Wang L."/>
            <person name="Lu S."/>
            <person name="Hayward A."/>
            <person name="Sun W."/>
            <person name="Li X."/>
            <person name="Schwartz D.C."/>
            <person name="Wang Y."/>
            <person name="Chen S."/>
        </authorList>
    </citation>
    <scope>NUCLEOTIDE SEQUENCE [LARGE SCALE GENOMIC DNA]</scope>
    <source>
        <strain evidence="1 2">ZZ0214-1</strain>
    </source>
</reference>
<gene>
    <name evidence="1" type="ORF">GSI_01427</name>
</gene>
<sequence>MVFRPVNGWPAHVPLTNLSDIKGSITPLRLLTDLLHDGMLKLVPAPPDVRRRALHYPESILRSGASSSPNRAFATSSLHTSTSHLWHTDSGLDLRTHIFLPPPRQRNACSTCTPLSPSSLHPFDRSPGLNRVPCDCPVSNPEEKPMLAQKVRALTSNFVLDRPARQTAS</sequence>
<dbReference type="EMBL" id="AYKW01000001">
    <property type="protein sequence ID" value="PIL37733.1"/>
    <property type="molecule type" value="Genomic_DNA"/>
</dbReference>
<name>A0A2G8SVK3_9APHY</name>
<dbReference type="Proteomes" id="UP000230002">
    <property type="component" value="Unassembled WGS sequence"/>
</dbReference>
<evidence type="ECO:0000313" key="1">
    <source>
        <dbReference type="EMBL" id="PIL37733.1"/>
    </source>
</evidence>
<protein>
    <submittedName>
        <fullName evidence="1">Uncharacterized protein</fullName>
    </submittedName>
</protein>